<sequence length="565" mass="59259">MRRLFAIGGSVALLATTGITMAAPAVADDGYSFDFHRPRIVLQPGEGWAELGPGSVTGSPDGTLVYAVSKKPLTDPAWTGGGAPAGLTVSTYDDCDKAAGVAGVYLCPTSDDSMFPTPTVEAAQSAAADTTMHYGVVYAPRGSDIGEAIKAAQTAGSRPADGTHAARTVTVRTAAQVAQNTLKLTTPDLPAGGTATHTVNVHAVDAARLALSVESPEGQRQWDEDELEVDVVSVNGAGAQCDHVTGTLSESGGEYLWCEVAPGDTTVTYTLKAAADVAAWRVRTNAVYEVYDFGTGNPETSSTFAVQSSRPVPERHALFARDKTGVLWEYKGTGKAAAPYAERESIEDGWQRYSAMTKLSALTAHNTGAGIVARDTSGVLWYHAMSGDYSALKPNARVGSGWNVYSSITGLGDVTGDGKADLMARDTSGVFWLYEGSGGTTDPFKPRVRIGSGWNVYTQTTGVGEFTGDGKADLLAVDRYGKLWLYAGTGRAAAPFAPRVQVGNGWNIYNIVNGAGDLNQDGRPDLVARDGAGQLWLYNGTGNAAAPYKPRTLIGKGWSTYNNLI</sequence>
<organism evidence="3 4">
    <name type="scientific">Streptomyces wuyuanensis</name>
    <dbReference type="NCBI Taxonomy" id="1196353"/>
    <lineage>
        <taxon>Bacteria</taxon>
        <taxon>Bacillati</taxon>
        <taxon>Actinomycetota</taxon>
        <taxon>Actinomycetes</taxon>
        <taxon>Kitasatosporales</taxon>
        <taxon>Streptomycetaceae</taxon>
        <taxon>Streptomyces</taxon>
    </lineage>
</organism>
<dbReference type="Proteomes" id="UP000199063">
    <property type="component" value="Unassembled WGS sequence"/>
</dbReference>
<dbReference type="Gene3D" id="2.20.25.650">
    <property type="entry name" value="Tachylectin-2-like"/>
    <property type="match status" value="1"/>
</dbReference>
<dbReference type="PANTHER" id="PTHR46580">
    <property type="entry name" value="SENSOR KINASE-RELATED"/>
    <property type="match status" value="1"/>
</dbReference>
<keyword evidence="4" id="KW-1185">Reference proteome</keyword>
<dbReference type="SUPFAM" id="SSF69318">
    <property type="entry name" value="Integrin alpha N-terminal domain"/>
    <property type="match status" value="1"/>
</dbReference>
<dbReference type="AlphaFoldDB" id="A0A1H0BTP0"/>
<evidence type="ECO:0000313" key="3">
    <source>
        <dbReference type="EMBL" id="SDN48951.1"/>
    </source>
</evidence>
<dbReference type="OrthoDB" id="3919299at2"/>
<name>A0A1H0BTP0_9ACTN</name>
<dbReference type="PANTHER" id="PTHR46580:SF4">
    <property type="entry name" value="ATP_GTP-BINDING PROTEIN"/>
    <property type="match status" value="1"/>
</dbReference>
<dbReference type="Pfam" id="PF13517">
    <property type="entry name" value="FG-GAP_3"/>
    <property type="match status" value="1"/>
</dbReference>
<dbReference type="EMBL" id="FNHI01000028">
    <property type="protein sequence ID" value="SDN48951.1"/>
    <property type="molecule type" value="Genomic_DNA"/>
</dbReference>
<dbReference type="GeneID" id="40833571"/>
<dbReference type="InterPro" id="IPR013517">
    <property type="entry name" value="FG-GAP"/>
</dbReference>
<evidence type="ECO:0000256" key="1">
    <source>
        <dbReference type="ARBA" id="ARBA00022729"/>
    </source>
</evidence>
<dbReference type="RefSeq" id="WP_093661083.1">
    <property type="nucleotide sequence ID" value="NZ_FNHI01000028.1"/>
</dbReference>
<proteinExistence type="predicted"/>
<evidence type="ECO:0000313" key="4">
    <source>
        <dbReference type="Proteomes" id="UP000199063"/>
    </source>
</evidence>
<feature type="chain" id="PRO_5038455803" evidence="2">
    <location>
        <begin position="28"/>
        <end position="565"/>
    </location>
</feature>
<protein>
    <submittedName>
        <fullName evidence="3">Repeat domain-containing protein</fullName>
    </submittedName>
</protein>
<gene>
    <name evidence="3" type="ORF">SAMN05444921_12831</name>
</gene>
<evidence type="ECO:0000256" key="2">
    <source>
        <dbReference type="SAM" id="SignalP"/>
    </source>
</evidence>
<reference evidence="4" key="1">
    <citation type="submission" date="2016-10" db="EMBL/GenBank/DDBJ databases">
        <authorList>
            <person name="Varghese N."/>
            <person name="Submissions S."/>
        </authorList>
    </citation>
    <scope>NUCLEOTIDE SEQUENCE [LARGE SCALE GENOMIC DNA]</scope>
    <source>
        <strain evidence="4">CGMCC 4.7042</strain>
    </source>
</reference>
<dbReference type="STRING" id="1196353.SAMN05444921_12831"/>
<feature type="signal peptide" evidence="2">
    <location>
        <begin position="1"/>
        <end position="27"/>
    </location>
</feature>
<accession>A0A1H0BTP0</accession>
<keyword evidence="1 2" id="KW-0732">Signal</keyword>
<dbReference type="InterPro" id="IPR028994">
    <property type="entry name" value="Integrin_alpha_N"/>
</dbReference>